<dbReference type="EC" id="3.1.1.29" evidence="1 8"/>
<dbReference type="PROSITE" id="PS01195">
    <property type="entry name" value="PEPT_TRNA_HYDROL_1"/>
    <property type="match status" value="1"/>
</dbReference>
<keyword evidence="3 8" id="KW-0378">Hydrolase</keyword>
<comment type="catalytic activity">
    <reaction evidence="6 8 9">
        <text>an N-acyl-L-alpha-aminoacyl-tRNA + H2O = an N-acyl-L-amino acid + a tRNA + H(+)</text>
        <dbReference type="Rhea" id="RHEA:54448"/>
        <dbReference type="Rhea" id="RHEA-COMP:10123"/>
        <dbReference type="Rhea" id="RHEA-COMP:13883"/>
        <dbReference type="ChEBI" id="CHEBI:15377"/>
        <dbReference type="ChEBI" id="CHEBI:15378"/>
        <dbReference type="ChEBI" id="CHEBI:59874"/>
        <dbReference type="ChEBI" id="CHEBI:78442"/>
        <dbReference type="ChEBI" id="CHEBI:138191"/>
        <dbReference type="EC" id="3.1.1.29"/>
    </reaction>
</comment>
<comment type="subcellular location">
    <subcellularLocation>
        <location evidence="8">Cytoplasm</location>
    </subcellularLocation>
</comment>
<comment type="similarity">
    <text evidence="5 8 10">Belongs to the PTH family.</text>
</comment>
<dbReference type="FunFam" id="3.40.50.1470:FF:000001">
    <property type="entry name" value="Peptidyl-tRNA hydrolase"/>
    <property type="match status" value="1"/>
</dbReference>
<evidence type="ECO:0000256" key="10">
    <source>
        <dbReference type="RuleBase" id="RU004320"/>
    </source>
</evidence>
<dbReference type="Gene3D" id="3.40.50.1470">
    <property type="entry name" value="Peptidyl-tRNA hydrolase"/>
    <property type="match status" value="1"/>
</dbReference>
<feature type="binding site" evidence="8">
    <location>
        <position position="14"/>
    </location>
    <ligand>
        <name>tRNA</name>
        <dbReference type="ChEBI" id="CHEBI:17843"/>
    </ligand>
</feature>
<evidence type="ECO:0000256" key="5">
    <source>
        <dbReference type="ARBA" id="ARBA00038063"/>
    </source>
</evidence>
<dbReference type="PANTHER" id="PTHR17224">
    <property type="entry name" value="PEPTIDYL-TRNA HYDROLASE"/>
    <property type="match status" value="1"/>
</dbReference>
<evidence type="ECO:0000313" key="11">
    <source>
        <dbReference type="EMBL" id="OPG16841.1"/>
    </source>
</evidence>
<dbReference type="PROSITE" id="PS01196">
    <property type="entry name" value="PEPT_TRNA_HYDROL_2"/>
    <property type="match status" value="1"/>
</dbReference>
<dbReference type="CDD" id="cd00462">
    <property type="entry name" value="PTH"/>
    <property type="match status" value="1"/>
</dbReference>
<proteinExistence type="inferred from homology"/>
<protein>
    <recommendedName>
        <fullName evidence="7 8">Peptidyl-tRNA hydrolase</fullName>
        <shortName evidence="8">Pth</shortName>
        <ecNumber evidence="1 8">3.1.1.29</ecNumber>
    </recommendedName>
</protein>
<feature type="site" description="Discriminates between blocked and unblocked aminoacyl-tRNA" evidence="8">
    <location>
        <position position="9"/>
    </location>
</feature>
<dbReference type="InterPro" id="IPR036416">
    <property type="entry name" value="Pept_tRNA_hydro_sf"/>
</dbReference>
<evidence type="ECO:0000256" key="7">
    <source>
        <dbReference type="ARBA" id="ARBA00050038"/>
    </source>
</evidence>
<dbReference type="EMBL" id="MWPS01000012">
    <property type="protein sequence ID" value="OPG16841.1"/>
    <property type="molecule type" value="Genomic_DNA"/>
</dbReference>
<dbReference type="GO" id="GO:0006515">
    <property type="term" value="P:protein quality control for misfolded or incompletely synthesized proteins"/>
    <property type="evidence" value="ECO:0007669"/>
    <property type="project" value="UniProtKB-UniRule"/>
</dbReference>
<evidence type="ECO:0000256" key="8">
    <source>
        <dbReference type="HAMAP-Rule" id="MF_00083"/>
    </source>
</evidence>
<dbReference type="RefSeq" id="WP_079290044.1">
    <property type="nucleotide sequence ID" value="NZ_MWPS01000012.1"/>
</dbReference>
<keyword evidence="12" id="KW-1185">Reference proteome</keyword>
<dbReference type="GO" id="GO:0072344">
    <property type="term" value="P:rescue of stalled ribosome"/>
    <property type="evidence" value="ECO:0007669"/>
    <property type="project" value="UniProtKB-UniRule"/>
</dbReference>
<keyword evidence="8" id="KW-0963">Cytoplasm</keyword>
<feature type="binding site" evidence="8">
    <location>
        <position position="66"/>
    </location>
    <ligand>
        <name>tRNA</name>
        <dbReference type="ChEBI" id="CHEBI:17843"/>
    </ligand>
</feature>
<evidence type="ECO:0000256" key="9">
    <source>
        <dbReference type="RuleBase" id="RU000673"/>
    </source>
</evidence>
<dbReference type="PANTHER" id="PTHR17224:SF1">
    <property type="entry name" value="PEPTIDYL-TRNA HYDROLASE"/>
    <property type="match status" value="1"/>
</dbReference>
<gene>
    <name evidence="8" type="primary">pth</name>
    <name evidence="11" type="ORF">B2M26_04345</name>
</gene>
<dbReference type="InterPro" id="IPR001328">
    <property type="entry name" value="Pept_tRNA_hydro"/>
</dbReference>
<organism evidence="11 12">
    <name type="scientific">Ferroacidibacillus organovorans</name>
    <dbReference type="NCBI Taxonomy" id="1765683"/>
    <lineage>
        <taxon>Bacteria</taxon>
        <taxon>Bacillati</taxon>
        <taxon>Bacillota</taxon>
        <taxon>Bacilli</taxon>
        <taxon>Bacillales</taxon>
        <taxon>Alicyclobacillaceae</taxon>
        <taxon>Ferroacidibacillus</taxon>
    </lineage>
</organism>
<reference evidence="11 12" key="1">
    <citation type="submission" date="2017-02" db="EMBL/GenBank/DDBJ databases">
        <title>Draft genome of Acidibacillus ferrooxidans Huett2.</title>
        <authorList>
            <person name="Schopf S."/>
        </authorList>
    </citation>
    <scope>NUCLEOTIDE SEQUENCE [LARGE SCALE GENOMIC DNA]</scope>
    <source>
        <strain evidence="11 12">Huett2</strain>
    </source>
</reference>
<evidence type="ECO:0000256" key="1">
    <source>
        <dbReference type="ARBA" id="ARBA00013260"/>
    </source>
</evidence>
<dbReference type="GO" id="GO:0005737">
    <property type="term" value="C:cytoplasm"/>
    <property type="evidence" value="ECO:0007669"/>
    <property type="project" value="UniProtKB-SubCell"/>
</dbReference>
<comment type="caution">
    <text evidence="11">The sequence shown here is derived from an EMBL/GenBank/DDBJ whole genome shotgun (WGS) entry which is preliminary data.</text>
</comment>
<evidence type="ECO:0000256" key="4">
    <source>
        <dbReference type="ARBA" id="ARBA00022884"/>
    </source>
</evidence>
<evidence type="ECO:0000256" key="6">
    <source>
        <dbReference type="ARBA" id="ARBA00048707"/>
    </source>
</evidence>
<keyword evidence="2 8" id="KW-0820">tRNA-binding</keyword>
<dbReference type="Proteomes" id="UP000190229">
    <property type="component" value="Unassembled WGS sequence"/>
</dbReference>
<keyword evidence="4 8" id="KW-0694">RNA-binding</keyword>
<comment type="subunit">
    <text evidence="8">Monomer.</text>
</comment>
<feature type="binding site" evidence="8">
    <location>
        <position position="64"/>
    </location>
    <ligand>
        <name>tRNA</name>
        <dbReference type="ChEBI" id="CHEBI:17843"/>
    </ligand>
</feature>
<dbReference type="NCBIfam" id="TIGR00447">
    <property type="entry name" value="pth"/>
    <property type="match status" value="1"/>
</dbReference>
<sequence>MKLIVGLGNPGKEYAKTRHNVGFWCVEAWLKTLSGVREKGKWDAQIAETDVRGEAVILMRPQTFMNRSGLSIARAVREKGLDPEQDLLVIYDDMDLSAGALRLREKGGSGGHNGMKSIIQELGTQTFPRIRVGIGRPEPGTLVIDHVLHPFSRDDRIRVEAAVERAVEAAHAFCVESFPLVMNRFNSASNVK</sequence>
<dbReference type="AlphaFoldDB" id="A0A1V4EVB3"/>
<evidence type="ECO:0000256" key="2">
    <source>
        <dbReference type="ARBA" id="ARBA00022555"/>
    </source>
</evidence>
<feature type="binding site" evidence="8">
    <location>
        <position position="113"/>
    </location>
    <ligand>
        <name>tRNA</name>
        <dbReference type="ChEBI" id="CHEBI:17843"/>
    </ligand>
</feature>
<dbReference type="HAMAP" id="MF_00083">
    <property type="entry name" value="Pept_tRNA_hydro_bact"/>
    <property type="match status" value="1"/>
</dbReference>
<evidence type="ECO:0000256" key="3">
    <source>
        <dbReference type="ARBA" id="ARBA00022801"/>
    </source>
</evidence>
<feature type="active site" description="Proton acceptor" evidence="8">
    <location>
        <position position="19"/>
    </location>
</feature>
<name>A0A1V4EVB3_9BACL</name>
<dbReference type="InterPro" id="IPR018171">
    <property type="entry name" value="Pept_tRNA_hydro_CS"/>
</dbReference>
<evidence type="ECO:0000313" key="12">
    <source>
        <dbReference type="Proteomes" id="UP000190229"/>
    </source>
</evidence>
<dbReference type="GO" id="GO:0004045">
    <property type="term" value="F:peptidyl-tRNA hydrolase activity"/>
    <property type="evidence" value="ECO:0007669"/>
    <property type="project" value="UniProtKB-UniRule"/>
</dbReference>
<feature type="site" description="Stabilizes the basic form of H active site to accept a proton" evidence="8">
    <location>
        <position position="92"/>
    </location>
</feature>
<comment type="function">
    <text evidence="8">Hydrolyzes ribosome-free peptidyl-tRNAs (with 1 or more amino acids incorporated), which drop off the ribosome during protein synthesis, or as a result of ribosome stalling.</text>
</comment>
<dbReference type="GO" id="GO:0000049">
    <property type="term" value="F:tRNA binding"/>
    <property type="evidence" value="ECO:0007669"/>
    <property type="project" value="UniProtKB-UniRule"/>
</dbReference>
<accession>A0A1V4EVB3</accession>
<dbReference type="Pfam" id="PF01195">
    <property type="entry name" value="Pept_tRNA_hydro"/>
    <property type="match status" value="1"/>
</dbReference>
<comment type="function">
    <text evidence="8">Catalyzes the release of premature peptidyl moieties from peptidyl-tRNA molecules trapped in stalled 50S ribosomal subunits, and thus maintains levels of free tRNAs and 50S ribosomes.</text>
</comment>
<dbReference type="SUPFAM" id="SSF53178">
    <property type="entry name" value="Peptidyl-tRNA hydrolase-like"/>
    <property type="match status" value="1"/>
</dbReference>